<sequence>EASTFSLYHKIIITQSPSQCQYWTCESDISRSIMLSPSALLTTSIALLIHVSSVLASTPVLRTREIGAHGFDFNCENYIFLRKDVNLHMKDACIGLKYSPEFNIYPSFFEESYLFPEYSDRVLFSWPVYLGSKKFRSGPTGYNRVVFTHLCELVALVIVKSPRFKIDGEAVTVCHQYDDVASQPSSILDISEMKDELDRVKCGDQVMVTKEFIMDATNRACSNKFMHSSTWKIAPRGLFASNDLMIVPTPGLRKSTRKGILPETIQTISFRSNSHCEDEGDSHNYKHCTNAKILKSPQHDSDDHFSYQDVDDYDGSLLRESNKFKCHGILLDSRMIRDNLRAAKDYFKINLSEVNKRSKELKNKKKERKDLPFPQKTLEGHIWLWPLRVPENLFASMGKRTDQVYFLSGLNKSNELTGVYYSLARSKKRRSFGRCIGAHETINVSHIRVTLGPVYYNPIEG</sequence>
<comment type="caution">
    <text evidence="1">The sequence shown here is derived from an EMBL/GenBank/DDBJ whole genome shotgun (WGS) entry which is preliminary data.</text>
</comment>
<feature type="non-terminal residue" evidence="1">
    <location>
        <position position="461"/>
    </location>
</feature>
<organism evidence="1 2">
    <name type="scientific">Blumeria graminis f. sp. triticale</name>
    <dbReference type="NCBI Taxonomy" id="1689686"/>
    <lineage>
        <taxon>Eukaryota</taxon>
        <taxon>Fungi</taxon>
        <taxon>Dikarya</taxon>
        <taxon>Ascomycota</taxon>
        <taxon>Pezizomycotina</taxon>
        <taxon>Leotiomycetes</taxon>
        <taxon>Erysiphales</taxon>
        <taxon>Erysiphaceae</taxon>
        <taxon>Blumeria</taxon>
    </lineage>
</organism>
<evidence type="ECO:0000313" key="1">
    <source>
        <dbReference type="EMBL" id="CAD6504346.1"/>
    </source>
</evidence>
<dbReference type="AlphaFoldDB" id="A0A9W4D591"/>
<gene>
    <name evidence="1" type="ORF">BGTH12_LOCUS5704</name>
</gene>
<name>A0A9W4D591_BLUGR</name>
<reference evidence="1" key="1">
    <citation type="submission" date="2020-10" db="EMBL/GenBank/DDBJ databases">
        <authorList>
            <person name="Muller C M."/>
        </authorList>
    </citation>
    <scope>NUCLEOTIDE SEQUENCE</scope>
    <source>
        <strain evidence="1">THUN-12</strain>
    </source>
</reference>
<evidence type="ECO:0000313" key="2">
    <source>
        <dbReference type="Proteomes" id="UP000683417"/>
    </source>
</evidence>
<dbReference type="EMBL" id="CAJHIT010000008">
    <property type="protein sequence ID" value="CAD6504346.1"/>
    <property type="molecule type" value="Genomic_DNA"/>
</dbReference>
<proteinExistence type="predicted"/>
<protein>
    <submittedName>
        <fullName evidence="1">BgTH12-06077</fullName>
    </submittedName>
</protein>
<dbReference type="Proteomes" id="UP000683417">
    <property type="component" value="Unassembled WGS sequence"/>
</dbReference>
<accession>A0A9W4D591</accession>